<organism evidence="4 5">
    <name type="scientific">Neodothiora populina</name>
    <dbReference type="NCBI Taxonomy" id="2781224"/>
    <lineage>
        <taxon>Eukaryota</taxon>
        <taxon>Fungi</taxon>
        <taxon>Dikarya</taxon>
        <taxon>Ascomycota</taxon>
        <taxon>Pezizomycotina</taxon>
        <taxon>Dothideomycetes</taxon>
        <taxon>Dothideomycetidae</taxon>
        <taxon>Dothideales</taxon>
        <taxon>Dothioraceae</taxon>
        <taxon>Neodothiora</taxon>
    </lineage>
</organism>
<keyword evidence="5" id="KW-1185">Reference proteome</keyword>
<protein>
    <recommendedName>
        <fullName evidence="3">ABC transporter domain-containing protein</fullName>
    </recommendedName>
</protein>
<gene>
    <name evidence="4" type="ORF">AAFC00_001610</name>
</gene>
<dbReference type="GeneID" id="95975313"/>
<evidence type="ECO:0000256" key="1">
    <source>
        <dbReference type="ARBA" id="ARBA00022741"/>
    </source>
</evidence>
<accession>A0ABR3PPF9</accession>
<dbReference type="Pfam" id="PF00005">
    <property type="entry name" value="ABC_tran"/>
    <property type="match status" value="1"/>
</dbReference>
<comment type="caution">
    <text evidence="4">The sequence shown here is derived from an EMBL/GenBank/DDBJ whole genome shotgun (WGS) entry which is preliminary data.</text>
</comment>
<dbReference type="RefSeq" id="XP_069204299.1">
    <property type="nucleotide sequence ID" value="XM_069340814.1"/>
</dbReference>
<dbReference type="Proteomes" id="UP001562354">
    <property type="component" value="Unassembled WGS sequence"/>
</dbReference>
<reference evidence="4 5" key="1">
    <citation type="submission" date="2024-07" db="EMBL/GenBank/DDBJ databases">
        <title>Draft sequence of the Neodothiora populina.</title>
        <authorList>
            <person name="Drown D.D."/>
            <person name="Schuette U.S."/>
            <person name="Buechlein A.B."/>
            <person name="Rusch D.R."/>
            <person name="Winton L.W."/>
            <person name="Adams G.A."/>
        </authorList>
    </citation>
    <scope>NUCLEOTIDE SEQUENCE [LARGE SCALE GENOMIC DNA]</scope>
    <source>
        <strain evidence="4 5">CPC 39397</strain>
    </source>
</reference>
<dbReference type="Gene3D" id="3.40.50.300">
    <property type="entry name" value="P-loop containing nucleotide triphosphate hydrolases"/>
    <property type="match status" value="1"/>
</dbReference>
<dbReference type="InterPro" id="IPR003593">
    <property type="entry name" value="AAA+_ATPase"/>
</dbReference>
<proteinExistence type="predicted"/>
<dbReference type="InterPro" id="IPR027417">
    <property type="entry name" value="P-loop_NTPase"/>
</dbReference>
<feature type="domain" description="ABC transporter" evidence="3">
    <location>
        <begin position="1"/>
        <end position="213"/>
    </location>
</feature>
<keyword evidence="1" id="KW-0547">Nucleotide-binding</keyword>
<keyword evidence="2" id="KW-0067">ATP-binding</keyword>
<dbReference type="InterPro" id="IPR050173">
    <property type="entry name" value="ABC_transporter_C-like"/>
</dbReference>
<dbReference type="PROSITE" id="PS50893">
    <property type="entry name" value="ABC_TRANSPORTER_2"/>
    <property type="match status" value="1"/>
</dbReference>
<dbReference type="EMBL" id="JBFMKM010000003">
    <property type="protein sequence ID" value="KAL1311450.1"/>
    <property type="molecule type" value="Genomic_DNA"/>
</dbReference>
<dbReference type="PANTHER" id="PTHR24223">
    <property type="entry name" value="ATP-BINDING CASSETTE SUB-FAMILY C"/>
    <property type="match status" value="1"/>
</dbReference>
<evidence type="ECO:0000313" key="4">
    <source>
        <dbReference type="EMBL" id="KAL1311450.1"/>
    </source>
</evidence>
<dbReference type="SMART" id="SM00382">
    <property type="entry name" value="AAA"/>
    <property type="match status" value="1"/>
</dbReference>
<evidence type="ECO:0000259" key="3">
    <source>
        <dbReference type="PROSITE" id="PS50893"/>
    </source>
</evidence>
<dbReference type="SUPFAM" id="SSF52540">
    <property type="entry name" value="P-loop containing nucleoside triphosphate hydrolases"/>
    <property type="match status" value="1"/>
</dbReference>
<evidence type="ECO:0000313" key="5">
    <source>
        <dbReference type="Proteomes" id="UP001562354"/>
    </source>
</evidence>
<dbReference type="InterPro" id="IPR017871">
    <property type="entry name" value="ABC_transporter-like_CS"/>
</dbReference>
<evidence type="ECO:0000256" key="2">
    <source>
        <dbReference type="ARBA" id="ARBA00022840"/>
    </source>
</evidence>
<dbReference type="InterPro" id="IPR003439">
    <property type="entry name" value="ABC_transporter-like_ATP-bd"/>
</dbReference>
<sequence>MRSSSGRRVLDGLSLKSRTGEKLAICGRSGSGKSTLLQVLLKILDVSEGSLVVLGKDTTYIPPRIHRKRFNTIPQESYFFQGTFRENLTRGDDVRDDLILRALSKVGLQQKVLGLGGIDHDLEPETFSSGECQLLSLARAILHPTKILLLDEAASSVDAKTDKKMDDIMWEEFKSDTIIAVLHKQEALHRFDRVIILDQGKIAYQARPPELQLAN</sequence>
<name>A0ABR3PPF9_9PEZI</name>
<dbReference type="PROSITE" id="PS00211">
    <property type="entry name" value="ABC_TRANSPORTER_1"/>
    <property type="match status" value="1"/>
</dbReference>
<dbReference type="PANTHER" id="PTHR24223:SF399">
    <property type="entry name" value="ABC TRANSPORTER ATNG"/>
    <property type="match status" value="1"/>
</dbReference>